<reference evidence="2 3" key="1">
    <citation type="submission" date="2018-11" db="EMBL/GenBank/DDBJ databases">
        <authorList>
            <consortium name="Pathogen Informatics"/>
        </authorList>
    </citation>
    <scope>NUCLEOTIDE SEQUENCE [LARGE SCALE GENOMIC DNA]</scope>
</reference>
<dbReference type="WBParaSite" id="HPBE_0000669401-mRNA-1">
    <property type="protein sequence ID" value="HPBE_0000669401-mRNA-1"/>
    <property type="gene ID" value="HPBE_0000669401"/>
</dbReference>
<dbReference type="EMBL" id="UZAH01025721">
    <property type="protein sequence ID" value="VDO69331.1"/>
    <property type="molecule type" value="Genomic_DNA"/>
</dbReference>
<dbReference type="CDD" id="cd05380">
    <property type="entry name" value="CAP_euk"/>
    <property type="match status" value="1"/>
</dbReference>
<evidence type="ECO:0000313" key="4">
    <source>
        <dbReference type="WBParaSite" id="HPBE_0000669401-mRNA-1"/>
    </source>
</evidence>
<dbReference type="InterPro" id="IPR035940">
    <property type="entry name" value="CAP_sf"/>
</dbReference>
<dbReference type="Gene3D" id="3.40.33.10">
    <property type="entry name" value="CAP"/>
    <property type="match status" value="2"/>
</dbReference>
<keyword evidence="3" id="KW-1185">Reference proteome</keyword>
<sequence>MAADLGISYGTVQTIVKDRSFGSGREPDIDNERWRQMVESDPRRTTRELAQHLGVHYAAIAMHLNRLDCLPAFAKPSDIMKSEGVAAMLALRFLLVAADDVHLCAVDNPVSEARRSLIVYDHNVLRSRIAQAFSISPYGSQLPQASNIYRVAWNCELEHLAWNSVKSCSHQAVKHHLYAHNYEVIETNDMHEPDKLYTLAMEKWITSVKEANLTSDAIYFDGDEKLRPFANVRLLFIFFYITRSQLATGNVLRTKNHYMPEASNMVKLRYNCALEQYALTYASRCILKEQLQMEPRVQEEQLGGLSVIQIDSSEAADYAEAVQEGRRRAYGTLRFSVDAQRQRCKRQLHGMSSV</sequence>
<evidence type="ECO:0000313" key="2">
    <source>
        <dbReference type="EMBL" id="VDO69331.1"/>
    </source>
</evidence>
<dbReference type="Proteomes" id="UP000050761">
    <property type="component" value="Unassembled WGS sequence"/>
</dbReference>
<dbReference type="SUPFAM" id="SSF55797">
    <property type="entry name" value="PR-1-like"/>
    <property type="match status" value="2"/>
</dbReference>
<evidence type="ECO:0000313" key="3">
    <source>
        <dbReference type="Proteomes" id="UP000050761"/>
    </source>
</evidence>
<dbReference type="InterPro" id="IPR014044">
    <property type="entry name" value="CAP_dom"/>
</dbReference>
<dbReference type="OrthoDB" id="5858045at2759"/>
<organism evidence="3 4">
    <name type="scientific">Heligmosomoides polygyrus</name>
    <name type="common">Parasitic roundworm</name>
    <dbReference type="NCBI Taxonomy" id="6339"/>
    <lineage>
        <taxon>Eukaryota</taxon>
        <taxon>Metazoa</taxon>
        <taxon>Ecdysozoa</taxon>
        <taxon>Nematoda</taxon>
        <taxon>Chromadorea</taxon>
        <taxon>Rhabditida</taxon>
        <taxon>Rhabditina</taxon>
        <taxon>Rhabditomorpha</taxon>
        <taxon>Strongyloidea</taxon>
        <taxon>Heligmosomidae</taxon>
        <taxon>Heligmosomoides</taxon>
    </lineage>
</organism>
<reference evidence="4" key="2">
    <citation type="submission" date="2019-09" db="UniProtKB">
        <authorList>
            <consortium name="WormBaseParasite"/>
        </authorList>
    </citation>
    <scope>IDENTIFICATION</scope>
</reference>
<dbReference type="SMART" id="SM00198">
    <property type="entry name" value="SCP"/>
    <property type="match status" value="1"/>
</dbReference>
<name>A0A183FIH1_HELPZ</name>
<protein>
    <submittedName>
        <fullName evidence="4">SCP domain-containing protein</fullName>
    </submittedName>
</protein>
<gene>
    <name evidence="2" type="ORF">HPBE_LOCUS6695</name>
</gene>
<proteinExistence type="predicted"/>
<dbReference type="AlphaFoldDB" id="A0A183FIH1"/>
<accession>A0A3P7X5X2</accession>
<accession>A0A183FIH1</accession>
<feature type="domain" description="SCP" evidence="1">
    <location>
        <begin position="112"/>
        <end position="242"/>
    </location>
</feature>
<evidence type="ECO:0000259" key="1">
    <source>
        <dbReference type="SMART" id="SM00198"/>
    </source>
</evidence>